<dbReference type="GeneID" id="67469946"/>
<geneLocation type="plasmid" evidence="2 3">
    <name>poh1</name>
</geneLocation>
<keyword evidence="2" id="KW-0614">Plasmid</keyword>
<gene>
    <name evidence="2" type="ORF">CAB88_30600</name>
</gene>
<keyword evidence="3" id="KW-1185">Reference proteome</keyword>
<accession>A0A1W6WXS1</accession>
<organism evidence="2 3">
    <name type="scientific">Bacillus thuringiensis</name>
    <dbReference type="NCBI Taxonomy" id="1428"/>
    <lineage>
        <taxon>Bacteria</taxon>
        <taxon>Bacillati</taxon>
        <taxon>Bacillota</taxon>
        <taxon>Bacilli</taxon>
        <taxon>Bacillales</taxon>
        <taxon>Bacillaceae</taxon>
        <taxon>Bacillus</taxon>
        <taxon>Bacillus cereus group</taxon>
    </lineage>
</organism>
<name>A0A1W6WXS1_BACTU</name>
<feature type="compositionally biased region" description="Polar residues" evidence="1">
    <location>
        <begin position="1"/>
        <end position="14"/>
    </location>
</feature>
<dbReference type="RefSeq" id="WP_000448094.1">
    <property type="nucleotide sequence ID" value="NZ_CP021062.1"/>
</dbReference>
<evidence type="ECO:0000313" key="3">
    <source>
        <dbReference type="Proteomes" id="UP000194143"/>
    </source>
</evidence>
<dbReference type="Proteomes" id="UP000194143">
    <property type="component" value="Plasmid poh1"/>
</dbReference>
<proteinExistence type="predicted"/>
<feature type="region of interest" description="Disordered" evidence="1">
    <location>
        <begin position="1"/>
        <end position="36"/>
    </location>
</feature>
<evidence type="ECO:0000256" key="1">
    <source>
        <dbReference type="SAM" id="MobiDB-lite"/>
    </source>
</evidence>
<feature type="compositionally biased region" description="Polar residues" evidence="1">
    <location>
        <begin position="24"/>
        <end position="36"/>
    </location>
</feature>
<protein>
    <submittedName>
        <fullName evidence="2">DeoR family transcriptional regulator</fullName>
    </submittedName>
</protein>
<evidence type="ECO:0000313" key="2">
    <source>
        <dbReference type="EMBL" id="ARP61367.1"/>
    </source>
</evidence>
<dbReference type="AlphaFoldDB" id="A0A1W6WXS1"/>
<reference evidence="2 3" key="1">
    <citation type="submission" date="2017-04" db="EMBL/GenBank/DDBJ databases">
        <title>Complete Genome Sequence of Bacillus thuringiensis type Strain ATCC 10792.</title>
        <authorList>
            <person name="Oh D.-H."/>
            <person name="Park B.-J."/>
            <person name="Shuai W."/>
            <person name="Chelliah R."/>
        </authorList>
    </citation>
    <scope>NUCLEOTIDE SEQUENCE [LARGE SCALE GENOMIC DNA]</scope>
    <source>
        <strain evidence="2 3">ATCC 10792</strain>
        <plasmid evidence="2 3">poh1</plasmid>
    </source>
</reference>
<dbReference type="EMBL" id="CP021062">
    <property type="protein sequence ID" value="ARP61367.1"/>
    <property type="molecule type" value="Genomic_DNA"/>
</dbReference>
<sequence length="109" mass="11723">METKAQQLVATVLSQPKPLDGQKNRSSGNFSTESLPSGTKYLKWEIEGGGDPDFVSFNVMKDVSAGTDPVVFSDVLSGNRTSVVSARSLYIANPKNASEPFTVSVYAIY</sequence>